<comment type="caution">
    <text evidence="1">The sequence shown here is derived from an EMBL/GenBank/DDBJ whole genome shotgun (WGS) entry which is preliminary data.</text>
</comment>
<evidence type="ECO:0000313" key="2">
    <source>
        <dbReference type="Proteomes" id="UP000266861"/>
    </source>
</evidence>
<protein>
    <submittedName>
        <fullName evidence="1">Uncharacterized protein</fullName>
    </submittedName>
</protein>
<organism evidence="1 2">
    <name type="scientific">Diversispora epigaea</name>
    <dbReference type="NCBI Taxonomy" id="1348612"/>
    <lineage>
        <taxon>Eukaryota</taxon>
        <taxon>Fungi</taxon>
        <taxon>Fungi incertae sedis</taxon>
        <taxon>Mucoromycota</taxon>
        <taxon>Glomeromycotina</taxon>
        <taxon>Glomeromycetes</taxon>
        <taxon>Diversisporales</taxon>
        <taxon>Diversisporaceae</taxon>
        <taxon>Diversispora</taxon>
    </lineage>
</organism>
<accession>A0A397G7S3</accession>
<dbReference type="Proteomes" id="UP000266861">
    <property type="component" value="Unassembled WGS sequence"/>
</dbReference>
<proteinExistence type="predicted"/>
<evidence type="ECO:0000313" key="1">
    <source>
        <dbReference type="EMBL" id="RHZ45914.1"/>
    </source>
</evidence>
<dbReference type="AlphaFoldDB" id="A0A397G7S3"/>
<dbReference type="EMBL" id="PQFF01000533">
    <property type="protein sequence ID" value="RHZ45914.1"/>
    <property type="molecule type" value="Genomic_DNA"/>
</dbReference>
<keyword evidence="2" id="KW-1185">Reference proteome</keyword>
<name>A0A397G7S3_9GLOM</name>
<reference evidence="1 2" key="1">
    <citation type="submission" date="2018-08" db="EMBL/GenBank/DDBJ databases">
        <title>Genome and evolution of the arbuscular mycorrhizal fungus Diversispora epigaea (formerly Glomus versiforme) and its bacterial endosymbionts.</title>
        <authorList>
            <person name="Sun X."/>
            <person name="Fei Z."/>
            <person name="Harrison M."/>
        </authorList>
    </citation>
    <scope>NUCLEOTIDE SEQUENCE [LARGE SCALE GENOMIC DNA]</scope>
    <source>
        <strain evidence="1 2">IT104</strain>
    </source>
</reference>
<gene>
    <name evidence="1" type="ORF">Glove_642g5</name>
</gene>
<sequence length="112" mass="13253">MVSRHIEHPFPITKQAFAQVATFVRHLIHSSESHVEFSHSGLHPPLQLQQKILHLPLPQHPKSGFRLQHSELTLIAIKEIIKKMRMWECWNFHLRGAKLIVRKQLRVVYLFK</sequence>